<dbReference type="PANTHER" id="PTHR11679">
    <property type="entry name" value="VESICLE PROTEIN SORTING-ASSOCIATED"/>
    <property type="match status" value="1"/>
</dbReference>
<dbReference type="InterPro" id="IPR027482">
    <property type="entry name" value="Sec1-like_dom2"/>
</dbReference>
<dbReference type="GO" id="GO:0016192">
    <property type="term" value="P:vesicle-mediated transport"/>
    <property type="evidence" value="ECO:0007669"/>
    <property type="project" value="InterPro"/>
</dbReference>
<feature type="compositionally biased region" description="Polar residues" evidence="2">
    <location>
        <begin position="657"/>
        <end position="672"/>
    </location>
</feature>
<evidence type="ECO:0000256" key="1">
    <source>
        <dbReference type="ARBA" id="ARBA00009884"/>
    </source>
</evidence>
<keyword evidence="4" id="KW-1185">Reference proteome</keyword>
<evidence type="ECO:0000313" key="3">
    <source>
        <dbReference type="EMBL" id="QKX59209.1"/>
    </source>
</evidence>
<dbReference type="FunFam" id="3.90.830.10:FF:000005">
    <property type="entry name" value="Sec1 family superfamily"/>
    <property type="match status" value="1"/>
</dbReference>
<evidence type="ECO:0000313" key="4">
    <source>
        <dbReference type="Proteomes" id="UP000509510"/>
    </source>
</evidence>
<protein>
    <recommendedName>
        <fullName evidence="5">Sec1 family superfamily</fullName>
    </recommendedName>
</protein>
<feature type="compositionally biased region" description="Low complexity" evidence="2">
    <location>
        <begin position="640"/>
        <end position="655"/>
    </location>
</feature>
<dbReference type="Gene3D" id="3.40.50.2060">
    <property type="match status" value="1"/>
</dbReference>
<comment type="similarity">
    <text evidence="1">Belongs to the STXBP/unc-18/SEC1 family.</text>
</comment>
<dbReference type="SUPFAM" id="SSF56815">
    <property type="entry name" value="Sec1/munc18-like (SM) proteins"/>
    <property type="match status" value="1"/>
</dbReference>
<dbReference type="Pfam" id="PF00995">
    <property type="entry name" value="Sec1"/>
    <property type="match status" value="1"/>
</dbReference>
<dbReference type="InterPro" id="IPR043127">
    <property type="entry name" value="Sec-1-like_dom3a"/>
</dbReference>
<accession>A0A7H8QYN5</accession>
<name>A0A7H8QYN5_TALRU</name>
<evidence type="ECO:0000256" key="2">
    <source>
        <dbReference type="SAM" id="MobiDB-lite"/>
    </source>
</evidence>
<dbReference type="PIRSF" id="PIRSF005715">
    <property type="entry name" value="VPS45_Sec1"/>
    <property type="match status" value="1"/>
</dbReference>
<dbReference type="InterPro" id="IPR043154">
    <property type="entry name" value="Sec-1-like_dom1"/>
</dbReference>
<dbReference type="Gene3D" id="1.25.40.60">
    <property type="match status" value="1"/>
</dbReference>
<dbReference type="EMBL" id="CP055900">
    <property type="protein sequence ID" value="QKX59209.1"/>
    <property type="molecule type" value="Genomic_DNA"/>
</dbReference>
<dbReference type="Proteomes" id="UP000509510">
    <property type="component" value="Chromosome III"/>
</dbReference>
<dbReference type="GeneID" id="55993836"/>
<dbReference type="InterPro" id="IPR036045">
    <property type="entry name" value="Sec1-like_sf"/>
</dbReference>
<dbReference type="InterPro" id="IPR001619">
    <property type="entry name" value="Sec1-like"/>
</dbReference>
<organism evidence="3 4">
    <name type="scientific">Talaromyces rugulosus</name>
    <name type="common">Penicillium rugulosum</name>
    <dbReference type="NCBI Taxonomy" id="121627"/>
    <lineage>
        <taxon>Eukaryota</taxon>
        <taxon>Fungi</taxon>
        <taxon>Dikarya</taxon>
        <taxon>Ascomycota</taxon>
        <taxon>Pezizomycotina</taxon>
        <taxon>Eurotiomycetes</taxon>
        <taxon>Eurotiomycetidae</taxon>
        <taxon>Eurotiales</taxon>
        <taxon>Trichocomaceae</taxon>
        <taxon>Talaromyces</taxon>
        <taxon>Talaromyces sect. Islandici</taxon>
    </lineage>
</organism>
<dbReference type="Gene3D" id="3.90.830.10">
    <property type="entry name" value="Syntaxin Binding Protein 1, Chain A, domain 2"/>
    <property type="match status" value="1"/>
</dbReference>
<reference evidence="4" key="1">
    <citation type="submission" date="2020-06" db="EMBL/GenBank/DDBJ databases">
        <title>A chromosome-scale genome assembly of Talaromyces rugulosus W13939.</title>
        <authorList>
            <person name="Wang B."/>
            <person name="Guo L."/>
            <person name="Ye K."/>
            <person name="Wang L."/>
        </authorList>
    </citation>
    <scope>NUCLEOTIDE SEQUENCE [LARGE SCALE GENOMIC DNA]</scope>
    <source>
        <strain evidence="4">W13939</strain>
    </source>
</reference>
<sequence length="692" mass="79041">MAPSLINIQRDIILDAIRHAGGNDWKVLVVDEHSRKLLDNSVNEDDILNHNVTNIEQIEHRRQANKEMDALYILSPLPHIIDCLMADLEKQRYGRFFVVWTAILDQQQRARLDRSQMARDLIGSMRTLNIDFYPRESQLVTFRDPWSFPILFHPGCNNLIREHLEGLARKIVSLCVVLGEYPVIRYYRPRAPTHEAGVLCSHLARFVQDELDRYAHSNREFPPQTPRPRGVLLIVDRSMDLFSPLLHEFTYQAMAHDLLPIKDGDKVTYKTVLNEGSENEEVKDMDIGDHDRIWVDYRHLHMKDVLERLAEDFAKFRAANPQFAEEESNVSVNTIKDMLAGLSDFQAGKNAYTLHLNMAQECMKLFQERNMLETSSVEQSLATGLDEDYKKPKNLAIQLVRLLDDESIIPPDRLRLILIYLMYRDGLLAGDIRKLLAHAKLPPQDGEVVHNLDLLGARIEKPLKDNKPANHPLFPCKPPTASQQEEVSLSRFEPNVKAMLEDQVRGTLDSTVFPFTRPQTDPEGAMQDQIAQSSLRSAKPTWARTRSSADQPRQRILVFMAGGATYAEARACYEMSQASSKDVYLASSHMLNPAFFLRQLGDLSTDRRRLDIPAERPRQTAPAHLFEKDPPPPVTRKPHQPVQSPQQQAAQIAFATMSLNNKPSPQGSSNGTPIPGKPLKKEKEKKRHHFFR</sequence>
<dbReference type="OrthoDB" id="2228at2759"/>
<proteinExistence type="inferred from homology"/>
<feature type="region of interest" description="Disordered" evidence="2">
    <location>
        <begin position="613"/>
        <end position="692"/>
    </location>
</feature>
<feature type="compositionally biased region" description="Basic residues" evidence="2">
    <location>
        <begin position="678"/>
        <end position="692"/>
    </location>
</feature>
<evidence type="ECO:0008006" key="5">
    <source>
        <dbReference type="Google" id="ProtNLM"/>
    </source>
</evidence>
<gene>
    <name evidence="3" type="ORF">TRUGW13939_06341</name>
</gene>
<dbReference type="KEGG" id="trg:TRUGW13939_06341"/>
<dbReference type="Gene3D" id="3.40.50.1910">
    <property type="match status" value="1"/>
</dbReference>
<dbReference type="AlphaFoldDB" id="A0A7H8QYN5"/>
<dbReference type="RefSeq" id="XP_035345387.1">
    <property type="nucleotide sequence ID" value="XM_035489494.1"/>
</dbReference>